<reference evidence="9 10" key="1">
    <citation type="submission" date="2018-06" db="EMBL/GenBank/DDBJ databases">
        <authorList>
            <consortium name="Pathogen Informatics"/>
            <person name="Doyle S."/>
        </authorList>
    </citation>
    <scope>NUCLEOTIDE SEQUENCE [LARGE SCALE GENOMIC DNA]</scope>
    <source>
        <strain evidence="9 10">NCTC11112</strain>
    </source>
</reference>
<evidence type="ECO:0000259" key="8">
    <source>
        <dbReference type="PROSITE" id="PS50850"/>
    </source>
</evidence>
<evidence type="ECO:0000256" key="5">
    <source>
        <dbReference type="ARBA" id="ARBA00022989"/>
    </source>
</evidence>
<evidence type="ECO:0000256" key="1">
    <source>
        <dbReference type="ARBA" id="ARBA00004429"/>
    </source>
</evidence>
<dbReference type="SUPFAM" id="SSF103473">
    <property type="entry name" value="MFS general substrate transporter"/>
    <property type="match status" value="1"/>
</dbReference>
<dbReference type="PANTHER" id="PTHR43045">
    <property type="entry name" value="SHIKIMATE TRANSPORTER"/>
    <property type="match status" value="1"/>
</dbReference>
<feature type="transmembrane region" description="Helical" evidence="7">
    <location>
        <begin position="34"/>
        <end position="59"/>
    </location>
</feature>
<keyword evidence="5 7" id="KW-1133">Transmembrane helix</keyword>
<keyword evidence="3" id="KW-1003">Cell membrane</keyword>
<feature type="transmembrane region" description="Helical" evidence="7">
    <location>
        <begin position="6"/>
        <end position="27"/>
    </location>
</feature>
<gene>
    <name evidence="9" type="primary">yhjE_2</name>
    <name evidence="9" type="ORF">NCTC11112_01405</name>
</gene>
<evidence type="ECO:0000256" key="3">
    <source>
        <dbReference type="ARBA" id="ARBA00022475"/>
    </source>
</evidence>
<keyword evidence="6 7" id="KW-0472">Membrane</keyword>
<dbReference type="PROSITE" id="PS00216">
    <property type="entry name" value="SUGAR_TRANSPORT_1"/>
    <property type="match status" value="1"/>
</dbReference>
<dbReference type="EMBL" id="UGAW01000001">
    <property type="protein sequence ID" value="STG50978.1"/>
    <property type="molecule type" value="Genomic_DNA"/>
</dbReference>
<dbReference type="GO" id="GO:0022857">
    <property type="term" value="F:transmembrane transporter activity"/>
    <property type="evidence" value="ECO:0007669"/>
    <property type="project" value="InterPro"/>
</dbReference>
<feature type="transmembrane region" description="Helical" evidence="7">
    <location>
        <begin position="65"/>
        <end position="84"/>
    </location>
</feature>
<evidence type="ECO:0000313" key="10">
    <source>
        <dbReference type="Proteomes" id="UP000254817"/>
    </source>
</evidence>
<dbReference type="Gene3D" id="1.20.1250.20">
    <property type="entry name" value="MFS general substrate transporter like domains"/>
    <property type="match status" value="1"/>
</dbReference>
<organism evidence="9 10">
    <name type="scientific">Escherichia coli</name>
    <dbReference type="NCBI Taxonomy" id="562"/>
    <lineage>
        <taxon>Bacteria</taxon>
        <taxon>Pseudomonadati</taxon>
        <taxon>Pseudomonadota</taxon>
        <taxon>Gammaproteobacteria</taxon>
        <taxon>Enterobacterales</taxon>
        <taxon>Enterobacteriaceae</taxon>
        <taxon>Escherichia</taxon>
    </lineage>
</organism>
<protein>
    <submittedName>
        <fullName evidence="9">Major facilitator superfamily protein</fullName>
    </submittedName>
</protein>
<feature type="domain" description="Major facilitator superfamily (MFS) profile" evidence="8">
    <location>
        <begin position="1"/>
        <end position="184"/>
    </location>
</feature>
<evidence type="ECO:0000313" key="9">
    <source>
        <dbReference type="EMBL" id="STG50978.1"/>
    </source>
</evidence>
<dbReference type="InterPro" id="IPR036259">
    <property type="entry name" value="MFS_trans_sf"/>
</dbReference>
<dbReference type="AlphaFoldDB" id="A0A376MKI2"/>
<evidence type="ECO:0000256" key="7">
    <source>
        <dbReference type="SAM" id="Phobius"/>
    </source>
</evidence>
<dbReference type="PROSITE" id="PS50850">
    <property type="entry name" value="MFS"/>
    <property type="match status" value="1"/>
</dbReference>
<evidence type="ECO:0000256" key="4">
    <source>
        <dbReference type="ARBA" id="ARBA00022692"/>
    </source>
</evidence>
<name>A0A376MKI2_ECOLX</name>
<keyword evidence="2" id="KW-0813">Transport</keyword>
<feature type="transmembrane region" description="Helical" evidence="7">
    <location>
        <begin position="129"/>
        <end position="149"/>
    </location>
</feature>
<dbReference type="InterPro" id="IPR005829">
    <property type="entry name" value="Sugar_transporter_CS"/>
</dbReference>
<dbReference type="PANTHER" id="PTHR43045:SF2">
    <property type="entry name" value="INNER MEMBRANE METABOLITE TRANSPORT PROTEIN YHJE"/>
    <property type="match status" value="1"/>
</dbReference>
<proteinExistence type="predicted"/>
<feature type="transmembrane region" description="Helical" evidence="7">
    <location>
        <begin position="155"/>
        <end position="175"/>
    </location>
</feature>
<dbReference type="Proteomes" id="UP000254817">
    <property type="component" value="Unassembled WGS sequence"/>
</dbReference>
<keyword evidence="4 7" id="KW-0812">Transmembrane</keyword>
<accession>A0A376MKI2</accession>
<dbReference type="InterPro" id="IPR020846">
    <property type="entry name" value="MFS_dom"/>
</dbReference>
<dbReference type="GO" id="GO:0005886">
    <property type="term" value="C:plasma membrane"/>
    <property type="evidence" value="ECO:0007669"/>
    <property type="project" value="UniProtKB-SubCell"/>
</dbReference>
<evidence type="ECO:0000256" key="2">
    <source>
        <dbReference type="ARBA" id="ARBA00022448"/>
    </source>
</evidence>
<sequence>MLATYTLFYIMTVYSMTFSTAAAPVGLGLPRNEVLWMLMMAVIGFGVMVPVAGLLADAFGRRKSMVIITTLIILFALFAFNPLLGSGKPDSGFCLPAAGVKSDGADLRADGRAVTRAVPDRSALHRSIISYNVASILGASVAPYIAAWLQTNYGLGAVGLYLAAMAGLTLIALLLTHETRHQSL</sequence>
<evidence type="ECO:0000256" key="6">
    <source>
        <dbReference type="ARBA" id="ARBA00023136"/>
    </source>
</evidence>
<comment type="subcellular location">
    <subcellularLocation>
        <location evidence="1">Cell inner membrane</location>
        <topology evidence="1">Multi-pass membrane protein</topology>
    </subcellularLocation>
</comment>